<sequence>MKDHLDSLIKDTNSEGDKGEKQVINQYINYGNVGNQGPSEIDNINMNINGTKKRKYDDEEDHNSNNGSGDDYHVGVGDSSQLELSSPSPETDIQLKEFDSFITYGTDHTYQTEDCKHYAETLTTRKYIMTLQEQFIV</sequence>
<dbReference type="Proteomes" id="UP000716291">
    <property type="component" value="Unassembled WGS sequence"/>
</dbReference>
<organism evidence="2 3">
    <name type="scientific">Rhizopus oryzae</name>
    <name type="common">Mucormycosis agent</name>
    <name type="synonym">Rhizopus arrhizus var. delemar</name>
    <dbReference type="NCBI Taxonomy" id="64495"/>
    <lineage>
        <taxon>Eukaryota</taxon>
        <taxon>Fungi</taxon>
        <taxon>Fungi incertae sedis</taxon>
        <taxon>Mucoromycota</taxon>
        <taxon>Mucoromycotina</taxon>
        <taxon>Mucoromycetes</taxon>
        <taxon>Mucorales</taxon>
        <taxon>Mucorineae</taxon>
        <taxon>Rhizopodaceae</taxon>
        <taxon>Rhizopus</taxon>
    </lineage>
</organism>
<feature type="compositionally biased region" description="Low complexity" evidence="1">
    <location>
        <begin position="79"/>
        <end position="90"/>
    </location>
</feature>
<dbReference type="EMBL" id="JAANQT010004892">
    <property type="protein sequence ID" value="KAG1296737.1"/>
    <property type="molecule type" value="Genomic_DNA"/>
</dbReference>
<feature type="compositionally biased region" description="Basic and acidic residues" evidence="1">
    <location>
        <begin position="1"/>
        <end position="21"/>
    </location>
</feature>
<proteinExistence type="predicted"/>
<dbReference type="OrthoDB" id="2262790at2759"/>
<name>A0A9P6WW24_RHIOR</name>
<feature type="compositionally biased region" description="Polar residues" evidence="1">
    <location>
        <begin position="23"/>
        <end position="50"/>
    </location>
</feature>
<evidence type="ECO:0000256" key="1">
    <source>
        <dbReference type="SAM" id="MobiDB-lite"/>
    </source>
</evidence>
<keyword evidence="3" id="KW-1185">Reference proteome</keyword>
<evidence type="ECO:0000313" key="2">
    <source>
        <dbReference type="EMBL" id="KAG1296737.1"/>
    </source>
</evidence>
<protein>
    <submittedName>
        <fullName evidence="2">Uncharacterized protein</fullName>
    </submittedName>
</protein>
<feature type="region of interest" description="Disordered" evidence="1">
    <location>
        <begin position="1"/>
        <end position="90"/>
    </location>
</feature>
<gene>
    <name evidence="2" type="ORF">G6F64_013152</name>
</gene>
<evidence type="ECO:0000313" key="3">
    <source>
        <dbReference type="Proteomes" id="UP000716291"/>
    </source>
</evidence>
<reference evidence="2" key="1">
    <citation type="journal article" date="2020" name="Microb. Genom.">
        <title>Genetic diversity of clinical and environmental Mucorales isolates obtained from an investigation of mucormycosis cases among solid organ transplant recipients.</title>
        <authorList>
            <person name="Nguyen M.H."/>
            <person name="Kaul D."/>
            <person name="Muto C."/>
            <person name="Cheng S.J."/>
            <person name="Richter R.A."/>
            <person name="Bruno V.M."/>
            <person name="Liu G."/>
            <person name="Beyhan S."/>
            <person name="Sundermann A.J."/>
            <person name="Mounaud S."/>
            <person name="Pasculle A.W."/>
            <person name="Nierman W.C."/>
            <person name="Driscoll E."/>
            <person name="Cumbie R."/>
            <person name="Clancy C.J."/>
            <person name="Dupont C.L."/>
        </authorList>
    </citation>
    <scope>NUCLEOTIDE SEQUENCE</scope>
    <source>
        <strain evidence="2">GL11</strain>
    </source>
</reference>
<dbReference type="AlphaFoldDB" id="A0A9P6WW24"/>
<comment type="caution">
    <text evidence="2">The sequence shown here is derived from an EMBL/GenBank/DDBJ whole genome shotgun (WGS) entry which is preliminary data.</text>
</comment>
<accession>A0A9P6WW24</accession>